<dbReference type="Gene3D" id="3.40.50.720">
    <property type="entry name" value="NAD(P)-binding Rossmann-like Domain"/>
    <property type="match status" value="1"/>
</dbReference>
<dbReference type="InterPro" id="IPR002347">
    <property type="entry name" value="SDR_fam"/>
</dbReference>
<dbReference type="SUPFAM" id="SSF51735">
    <property type="entry name" value="NAD(P)-binding Rossmann-fold domains"/>
    <property type="match status" value="1"/>
</dbReference>
<reference evidence="3" key="1">
    <citation type="submission" date="2022-01" db="EMBL/GenBank/DDBJ databases">
        <authorList>
            <person name="King R."/>
        </authorList>
    </citation>
    <scope>NUCLEOTIDE SEQUENCE</scope>
</reference>
<keyword evidence="2" id="KW-0472">Membrane</keyword>
<dbReference type="EMBL" id="OU895879">
    <property type="protein sequence ID" value="CAG9809468.1"/>
    <property type="molecule type" value="Genomic_DNA"/>
</dbReference>
<accession>A0A9N9WXH9</accession>
<dbReference type="OrthoDB" id="191139at2759"/>
<dbReference type="AlphaFoldDB" id="A0A9N9WXH9"/>
<evidence type="ECO:0000256" key="2">
    <source>
        <dbReference type="SAM" id="Phobius"/>
    </source>
</evidence>
<dbReference type="PRINTS" id="PR00081">
    <property type="entry name" value="GDHRDH"/>
</dbReference>
<dbReference type="InterPro" id="IPR036291">
    <property type="entry name" value="NAD(P)-bd_dom_sf"/>
</dbReference>
<organism evidence="3 4">
    <name type="scientific">Chironomus riparius</name>
    <dbReference type="NCBI Taxonomy" id="315576"/>
    <lineage>
        <taxon>Eukaryota</taxon>
        <taxon>Metazoa</taxon>
        <taxon>Ecdysozoa</taxon>
        <taxon>Arthropoda</taxon>
        <taxon>Hexapoda</taxon>
        <taxon>Insecta</taxon>
        <taxon>Pterygota</taxon>
        <taxon>Neoptera</taxon>
        <taxon>Endopterygota</taxon>
        <taxon>Diptera</taxon>
        <taxon>Nematocera</taxon>
        <taxon>Chironomoidea</taxon>
        <taxon>Chironomidae</taxon>
        <taxon>Chironominae</taxon>
        <taxon>Chironomus</taxon>
    </lineage>
</organism>
<dbReference type="Proteomes" id="UP001153620">
    <property type="component" value="Chromosome 3"/>
</dbReference>
<keyword evidence="1" id="KW-0560">Oxidoreductase</keyword>
<evidence type="ECO:0000313" key="3">
    <source>
        <dbReference type="EMBL" id="CAG9809468.1"/>
    </source>
</evidence>
<reference evidence="3" key="2">
    <citation type="submission" date="2022-10" db="EMBL/GenBank/DDBJ databases">
        <authorList>
            <consortium name="ENA_rothamsted_submissions"/>
            <consortium name="culmorum"/>
            <person name="King R."/>
        </authorList>
    </citation>
    <scope>NUCLEOTIDE SEQUENCE</scope>
</reference>
<dbReference type="Pfam" id="PF00106">
    <property type="entry name" value="adh_short"/>
    <property type="match status" value="1"/>
</dbReference>
<evidence type="ECO:0000313" key="4">
    <source>
        <dbReference type="Proteomes" id="UP001153620"/>
    </source>
</evidence>
<keyword evidence="4" id="KW-1185">Reference proteome</keyword>
<gene>
    <name evidence="3" type="ORF">CHIRRI_LOCUS12289</name>
</gene>
<protein>
    <submittedName>
        <fullName evidence="3">Uncharacterized protein</fullName>
    </submittedName>
</protein>
<name>A0A9N9WXH9_9DIPT</name>
<keyword evidence="2" id="KW-0812">Transmembrane</keyword>
<dbReference type="GO" id="GO:0016491">
    <property type="term" value="F:oxidoreductase activity"/>
    <property type="evidence" value="ECO:0007669"/>
    <property type="project" value="UniProtKB-KW"/>
</dbReference>
<dbReference type="PANTHER" id="PTHR43157:SF31">
    <property type="entry name" value="PHOSPHATIDYLINOSITOL-GLYCAN BIOSYNTHESIS CLASS F PROTEIN"/>
    <property type="match status" value="1"/>
</dbReference>
<dbReference type="PANTHER" id="PTHR43157">
    <property type="entry name" value="PHOSPHATIDYLINOSITOL-GLYCAN BIOSYNTHESIS CLASS F PROTEIN-RELATED"/>
    <property type="match status" value="1"/>
</dbReference>
<feature type="transmembrane region" description="Helical" evidence="2">
    <location>
        <begin position="6"/>
        <end position="23"/>
    </location>
</feature>
<evidence type="ECO:0000256" key="1">
    <source>
        <dbReference type="ARBA" id="ARBA00023002"/>
    </source>
</evidence>
<proteinExistence type="predicted"/>
<keyword evidence="2" id="KW-1133">Transmembrane helix</keyword>
<sequence length="362" mass="41279">MSIFAIVSFILTICILLYLYYEYAGDAIKRRRTIFEIKMLWMGTKGNYEDAIMKQFNVGTQPYKQAQKIVVLTGGNKGIGLGVLRKLLECEMTVVLAVRNPKEAKESVEKNIDASLVQNRVSYEVCDMFDIDTVRRFAEIIHEKYPRINLLINNAGILPAPYKVTKEGYISQMAINYLGHFMLTHLLIPNLRAGAEAIGIKSRVVSVASNVHEVGLINYNDFHCKKYYRASMAYANSKLAQIMFTYELERVCRKEGWDIQSFAPHPGVVDTDIFQKSLVNHIPGWKRFLFKTVEEGARTIVFAAIEPELEGKGGAYLTNCLIKKPVNEIAYNDAECEKLFKYTCNMLNIENFGKENFNNNQE</sequence>